<dbReference type="EMBL" id="MRZV01000033">
    <property type="protein sequence ID" value="PIK61375.1"/>
    <property type="molecule type" value="Genomic_DNA"/>
</dbReference>
<dbReference type="SUPFAM" id="SSF52972">
    <property type="entry name" value="ITPase-like"/>
    <property type="match status" value="1"/>
</dbReference>
<feature type="compositionally biased region" description="Polar residues" evidence="4">
    <location>
        <begin position="78"/>
        <end position="94"/>
    </location>
</feature>
<dbReference type="OrthoDB" id="4968544at2759"/>
<evidence type="ECO:0000256" key="4">
    <source>
        <dbReference type="SAM" id="MobiDB-lite"/>
    </source>
</evidence>
<evidence type="ECO:0000256" key="2">
    <source>
        <dbReference type="ARBA" id="ARBA00010298"/>
    </source>
</evidence>
<accession>A0A2G8LMA9</accession>
<dbReference type="InterPro" id="IPR026534">
    <property type="entry name" value="PRRC1"/>
</dbReference>
<comment type="subcellular location">
    <subcellularLocation>
        <location evidence="1">Golgi apparatus</location>
    </subcellularLocation>
</comment>
<evidence type="ECO:0000256" key="1">
    <source>
        <dbReference type="ARBA" id="ARBA00004555"/>
    </source>
</evidence>
<keyword evidence="7" id="KW-1185">Reference proteome</keyword>
<dbReference type="Gene3D" id="3.90.950.10">
    <property type="match status" value="1"/>
</dbReference>
<dbReference type="STRING" id="307972.A0A2G8LMA9"/>
<dbReference type="Pfam" id="PF01931">
    <property type="entry name" value="NTPase_I-T"/>
    <property type="match status" value="1"/>
</dbReference>
<name>A0A2G8LMA9_STIJA</name>
<organism evidence="6 7">
    <name type="scientific">Stichopus japonicus</name>
    <name type="common">Sea cucumber</name>
    <dbReference type="NCBI Taxonomy" id="307972"/>
    <lineage>
        <taxon>Eukaryota</taxon>
        <taxon>Metazoa</taxon>
        <taxon>Echinodermata</taxon>
        <taxon>Eleutherozoa</taxon>
        <taxon>Echinozoa</taxon>
        <taxon>Holothuroidea</taxon>
        <taxon>Aspidochirotacea</taxon>
        <taxon>Aspidochirotida</taxon>
        <taxon>Stichopodidae</taxon>
        <taxon>Apostichopus</taxon>
    </lineage>
</organism>
<dbReference type="AlphaFoldDB" id="A0A2G8LMA9"/>
<feature type="compositionally biased region" description="Low complexity" evidence="4">
    <location>
        <begin position="57"/>
        <end position="77"/>
    </location>
</feature>
<evidence type="ECO:0000256" key="3">
    <source>
        <dbReference type="ARBA" id="ARBA00023034"/>
    </source>
</evidence>
<keyword evidence="3" id="KW-0333">Golgi apparatus</keyword>
<gene>
    <name evidence="6" type="ORF">BSL78_01674</name>
</gene>
<evidence type="ECO:0000259" key="5">
    <source>
        <dbReference type="Pfam" id="PF01931"/>
    </source>
</evidence>
<reference evidence="6 7" key="1">
    <citation type="journal article" date="2017" name="PLoS Biol.">
        <title>The sea cucumber genome provides insights into morphological evolution and visceral regeneration.</title>
        <authorList>
            <person name="Zhang X."/>
            <person name="Sun L."/>
            <person name="Yuan J."/>
            <person name="Sun Y."/>
            <person name="Gao Y."/>
            <person name="Zhang L."/>
            <person name="Li S."/>
            <person name="Dai H."/>
            <person name="Hamel J.F."/>
            <person name="Liu C."/>
            <person name="Yu Y."/>
            <person name="Liu S."/>
            <person name="Lin W."/>
            <person name="Guo K."/>
            <person name="Jin S."/>
            <person name="Xu P."/>
            <person name="Storey K.B."/>
            <person name="Huan P."/>
            <person name="Zhang T."/>
            <person name="Zhou Y."/>
            <person name="Zhang J."/>
            <person name="Lin C."/>
            <person name="Li X."/>
            <person name="Xing L."/>
            <person name="Huo D."/>
            <person name="Sun M."/>
            <person name="Wang L."/>
            <person name="Mercier A."/>
            <person name="Li F."/>
            <person name="Yang H."/>
            <person name="Xiang J."/>
        </authorList>
    </citation>
    <scope>NUCLEOTIDE SEQUENCE [LARGE SCALE GENOMIC DNA]</scope>
    <source>
        <strain evidence="6">Shaxun</strain>
        <tissue evidence="6">Muscle</tissue>
    </source>
</reference>
<dbReference type="PANTHER" id="PTHR23276">
    <property type="entry name" value="PROTEIN PRRC1"/>
    <property type="match status" value="1"/>
</dbReference>
<dbReference type="FunFam" id="3.90.950.10:FF:000017">
    <property type="entry name" value="Protein PRRC1-B"/>
    <property type="match status" value="1"/>
</dbReference>
<comment type="caution">
    <text evidence="6">The sequence shown here is derived from an EMBL/GenBank/DDBJ whole genome shotgun (WGS) entry which is preliminary data.</text>
</comment>
<sequence length="331" mass="34842">MEEVTSEDHPASADPALNSETGKPTADSVLPSSQETPSSPSGGEAGAASPLTSTGDAPQASSPSLSSTPATTSPGSTQKSTFTIGGTPIQQSPTPMEIPHETADNSDYGQMEYASGRPPSSMDTMITTLDPGMAPIIRSGGDISVVVTSDKECKVSAVRDAFQKVFGLATVTGQAAQSNIAPQPEGYAAGLKGAEERIENLRRGDKIDEKQVTVSIESFITDLLPDKWFDVGCVILSDPVYHISLQVFTQATPIPTEYVLQAQTLTPSDYSLRWSGLAVTVGEVIAKAIPGVSATDWHLNFTGMSRRDMIYNSSLALAGLYKEKLPKGETL</sequence>
<feature type="compositionally biased region" description="Basic and acidic residues" evidence="4">
    <location>
        <begin position="1"/>
        <end position="11"/>
    </location>
</feature>
<feature type="region of interest" description="Disordered" evidence="4">
    <location>
        <begin position="1"/>
        <end position="120"/>
    </location>
</feature>
<dbReference type="GO" id="GO:0005794">
    <property type="term" value="C:Golgi apparatus"/>
    <property type="evidence" value="ECO:0007669"/>
    <property type="project" value="UniProtKB-SubCell"/>
</dbReference>
<protein>
    <recommendedName>
        <fullName evidence="5">Non-canonical purine NTP phosphatase/PRRC1 domain-containing protein</fullName>
    </recommendedName>
</protein>
<evidence type="ECO:0000313" key="6">
    <source>
        <dbReference type="EMBL" id="PIK61375.1"/>
    </source>
</evidence>
<dbReference type="InterPro" id="IPR029001">
    <property type="entry name" value="ITPase-like_fam"/>
</dbReference>
<dbReference type="Proteomes" id="UP000230750">
    <property type="component" value="Unassembled WGS sequence"/>
</dbReference>
<dbReference type="GO" id="GO:0034237">
    <property type="term" value="F:protein kinase A regulatory subunit binding"/>
    <property type="evidence" value="ECO:0007669"/>
    <property type="project" value="TreeGrafter"/>
</dbReference>
<feature type="domain" description="Non-canonical purine NTP phosphatase/PRRC1" evidence="5">
    <location>
        <begin position="149"/>
        <end position="257"/>
    </location>
</feature>
<comment type="similarity">
    <text evidence="2">Belongs to the PRRC1 family.</text>
</comment>
<dbReference type="InterPro" id="IPR026533">
    <property type="entry name" value="NTPase/PRRC1"/>
</dbReference>
<dbReference type="PANTHER" id="PTHR23276:SF2">
    <property type="entry name" value="PROTEIN PRRC1"/>
    <property type="match status" value="1"/>
</dbReference>
<proteinExistence type="inferred from homology"/>
<evidence type="ECO:0000313" key="7">
    <source>
        <dbReference type="Proteomes" id="UP000230750"/>
    </source>
</evidence>
<feature type="compositionally biased region" description="Low complexity" evidence="4">
    <location>
        <begin position="37"/>
        <end position="50"/>
    </location>
</feature>